<keyword evidence="4" id="KW-1185">Reference proteome</keyword>
<dbReference type="PANTHER" id="PTHR38463:SF1">
    <property type="entry name" value="STRESS RESPONSE PROTEIN YSNF"/>
    <property type="match status" value="1"/>
</dbReference>
<dbReference type="RefSeq" id="WP_149315178.1">
    <property type="nucleotide sequence ID" value="NZ_JACGAM010000009.1"/>
</dbReference>
<dbReference type="Pfam" id="PF09557">
    <property type="entry name" value="DUF2382"/>
    <property type="match status" value="1"/>
</dbReference>
<evidence type="ECO:0000313" key="4">
    <source>
        <dbReference type="Proteomes" id="UP000540056"/>
    </source>
</evidence>
<dbReference type="InterPro" id="IPR052967">
    <property type="entry name" value="Stress_Response_Assoc"/>
</dbReference>
<name>A0ABR5ZZE9_9LACT</name>
<organism evidence="3 4">
    <name type="scientific">Aerococcus urinaeequi</name>
    <dbReference type="NCBI Taxonomy" id="51665"/>
    <lineage>
        <taxon>Bacteria</taxon>
        <taxon>Bacillati</taxon>
        <taxon>Bacillota</taxon>
        <taxon>Bacilli</taxon>
        <taxon>Lactobacillales</taxon>
        <taxon>Aerococcaceae</taxon>
        <taxon>Aerococcus</taxon>
    </lineage>
</organism>
<feature type="domain" description="DUF2382" evidence="2">
    <location>
        <begin position="162"/>
        <end position="274"/>
    </location>
</feature>
<dbReference type="NCBIfam" id="TIGR02271">
    <property type="entry name" value="YsnF/AvaK domain"/>
    <property type="match status" value="1"/>
</dbReference>
<sequence length="303" mass="35129">MERDSYTVIGKYRDPAEVRVTLKRLEREGYARNDIALYSNRANFNQFEDTLGVDMRTADEVSSTRGDEDRSFWDEIKDMFTMDDDYGVETTQDDFITPYREDIQDGYTVIAVRNYRGDTEIHSEMADTNVTPLESDLPEVDTTVGMDREVQDTTEMTENETIQLKEERLHVGKEEVQTGEVHVTKKTVHDTETIEVPVEREEVVIERRAVHDGEVDITDTTFDDETESITIPVHEEKVVVDKDTVVTEEIEIKKEHEEDVEHVSEDIRREEIDIESSGNVRRTDTTLDDETIDLEDPDRPDRI</sequence>
<comment type="caution">
    <text evidence="3">The sequence shown here is derived from an EMBL/GenBank/DDBJ whole genome shotgun (WGS) entry which is preliminary data.</text>
</comment>
<evidence type="ECO:0000256" key="1">
    <source>
        <dbReference type="SAM" id="MobiDB-lite"/>
    </source>
</evidence>
<dbReference type="InterPro" id="IPR019060">
    <property type="entry name" value="DUF2382"/>
</dbReference>
<feature type="region of interest" description="Disordered" evidence="1">
    <location>
        <begin position="261"/>
        <end position="303"/>
    </location>
</feature>
<dbReference type="PANTHER" id="PTHR38463">
    <property type="entry name" value="STRESS RESPONSE PROTEIN YSNF"/>
    <property type="match status" value="1"/>
</dbReference>
<evidence type="ECO:0000313" key="3">
    <source>
        <dbReference type="EMBL" id="MBA5747117.1"/>
    </source>
</evidence>
<gene>
    <name evidence="3" type="ORF">H3232_07950</name>
</gene>
<feature type="compositionally biased region" description="Acidic residues" evidence="1">
    <location>
        <begin position="286"/>
        <end position="296"/>
    </location>
</feature>
<protein>
    <submittedName>
        <fullName evidence="3">DUF2382 domain-containing protein</fullName>
    </submittedName>
</protein>
<evidence type="ECO:0000259" key="2">
    <source>
        <dbReference type="Pfam" id="PF09557"/>
    </source>
</evidence>
<accession>A0ABR5ZZE9</accession>
<dbReference type="Proteomes" id="UP000540056">
    <property type="component" value="Unassembled WGS sequence"/>
</dbReference>
<reference evidence="3 4" key="1">
    <citation type="submission" date="2020-07" db="EMBL/GenBank/DDBJ databases">
        <title>Draft Genome Sequences of Lactobacillales Isolated from the International Space Station.</title>
        <authorList>
            <person name="Bharadwaj A.R."/>
            <person name="Singh N.K."/>
            <person name="Wood J.M."/>
            <person name="Debieu M."/>
            <person name="O'Hara N.B."/>
            <person name="Karouia F."/>
            <person name="Mason C.E."/>
            <person name="Venkateswaran K."/>
        </authorList>
    </citation>
    <scope>NUCLEOTIDE SEQUENCE [LARGE SCALE GENOMIC DNA]</scope>
    <source>
        <strain evidence="3 4">151250015-1-258-55</strain>
    </source>
</reference>
<proteinExistence type="predicted"/>
<feature type="compositionally biased region" description="Basic and acidic residues" evidence="1">
    <location>
        <begin position="261"/>
        <end position="271"/>
    </location>
</feature>
<dbReference type="EMBL" id="JACGAN010000013">
    <property type="protein sequence ID" value="MBA5747117.1"/>
    <property type="molecule type" value="Genomic_DNA"/>
</dbReference>